<organism evidence="2 3">
    <name type="scientific">Francisella salina</name>
    <dbReference type="NCBI Taxonomy" id="573569"/>
    <lineage>
        <taxon>Bacteria</taxon>
        <taxon>Pseudomonadati</taxon>
        <taxon>Pseudomonadota</taxon>
        <taxon>Gammaproteobacteria</taxon>
        <taxon>Thiotrichales</taxon>
        <taxon>Francisellaceae</taxon>
        <taxon>Francisella</taxon>
    </lineage>
</organism>
<dbReference type="EMBL" id="CP002872">
    <property type="protein sequence ID" value="AEI35947.1"/>
    <property type="molecule type" value="Genomic_DNA"/>
</dbReference>
<proteinExistence type="predicted"/>
<evidence type="ECO:0000256" key="1">
    <source>
        <dbReference type="SAM" id="SignalP"/>
    </source>
</evidence>
<name>A0ABN3ZL30_FRAST</name>
<feature type="chain" id="PRO_5047123335" evidence="1">
    <location>
        <begin position="21"/>
        <end position="56"/>
    </location>
</feature>
<keyword evidence="1" id="KW-0732">Signal</keyword>
<protein>
    <submittedName>
        <fullName evidence="2">Uncharacterized protein</fullName>
    </submittedName>
</protein>
<evidence type="ECO:0000313" key="2">
    <source>
        <dbReference type="EMBL" id="AEI35947.1"/>
    </source>
</evidence>
<gene>
    <name evidence="2" type="ordered locus">F7308_1020</name>
</gene>
<sequence>MKKILLLILISVITTTFANANPTKLRSYSVGIKRNHISLYESHNITKATHYYTHYR</sequence>
<feature type="signal peptide" evidence="1">
    <location>
        <begin position="1"/>
        <end position="20"/>
    </location>
</feature>
<dbReference type="RefSeq" id="WP_013922783.1">
    <property type="nucleotide sequence ID" value="NC_015696.1"/>
</dbReference>
<dbReference type="Proteomes" id="UP000000490">
    <property type="component" value="Chromosome"/>
</dbReference>
<reference evidence="2" key="1">
    <citation type="submission" date="2011-05" db="EMBL/GenBank/DDBJ databases">
        <authorList>
            <person name="Kuske C.R."/>
            <person name="Challacombe J.F."/>
            <person name="Siddaramappa S."/>
            <person name="Petersen J.M."/>
            <person name="Bruce D.C."/>
        </authorList>
    </citation>
    <scope>NUCLEOTIDE SEQUENCE</scope>
    <source>
        <strain evidence="2">TX077308</strain>
    </source>
</reference>
<keyword evidence="3" id="KW-1185">Reference proteome</keyword>
<accession>A0ABN3ZL30</accession>
<evidence type="ECO:0000313" key="3">
    <source>
        <dbReference type="Proteomes" id="UP000000490"/>
    </source>
</evidence>